<dbReference type="STRING" id="233100.SAMN05216526_0195"/>
<evidence type="ECO:0000313" key="6">
    <source>
        <dbReference type="Proteomes" id="UP000223759"/>
    </source>
</evidence>
<comment type="similarity">
    <text evidence="1">Belongs to the membrane fusion protein (MFP) (TC 8.A.1) family.</text>
</comment>
<dbReference type="AlphaFoldDB" id="A0A1R3VMM6"/>
<dbReference type="Gene3D" id="2.40.50.100">
    <property type="match status" value="1"/>
</dbReference>
<dbReference type="SUPFAM" id="SSF111369">
    <property type="entry name" value="HlyD-like secretion proteins"/>
    <property type="match status" value="1"/>
</dbReference>
<protein>
    <submittedName>
        <fullName evidence="5">RND family efflux transporter, MFP subunit</fullName>
    </submittedName>
</protein>
<dbReference type="InterPro" id="IPR006143">
    <property type="entry name" value="RND_pump_MFP"/>
</dbReference>
<organism evidence="5 6">
    <name type="scientific">Ectothiorhodosinus mongolicus</name>
    <dbReference type="NCBI Taxonomy" id="233100"/>
    <lineage>
        <taxon>Bacteria</taxon>
        <taxon>Pseudomonadati</taxon>
        <taxon>Pseudomonadota</taxon>
        <taxon>Gammaproteobacteria</taxon>
        <taxon>Chromatiales</taxon>
        <taxon>Ectothiorhodospiraceae</taxon>
        <taxon>Ectothiorhodosinus</taxon>
    </lineage>
</organism>
<dbReference type="PANTHER" id="PTHR30469:SF15">
    <property type="entry name" value="HLYD FAMILY OF SECRETION PROTEINS"/>
    <property type="match status" value="1"/>
</dbReference>
<dbReference type="NCBIfam" id="TIGR01730">
    <property type="entry name" value="RND_mfp"/>
    <property type="match status" value="1"/>
</dbReference>
<dbReference type="EMBL" id="FTPK01000001">
    <property type="protein sequence ID" value="SIT65744.1"/>
    <property type="molecule type" value="Genomic_DNA"/>
</dbReference>
<evidence type="ECO:0000259" key="4">
    <source>
        <dbReference type="Pfam" id="PF25973"/>
    </source>
</evidence>
<dbReference type="Gene3D" id="1.10.287.470">
    <property type="entry name" value="Helix hairpin bin"/>
    <property type="match status" value="1"/>
</dbReference>
<dbReference type="PROSITE" id="PS51257">
    <property type="entry name" value="PROKAR_LIPOPROTEIN"/>
    <property type="match status" value="1"/>
</dbReference>
<keyword evidence="6" id="KW-1185">Reference proteome</keyword>
<accession>A0A1R3VMM6</accession>
<feature type="coiled-coil region" evidence="2">
    <location>
        <begin position="100"/>
        <end position="127"/>
    </location>
</feature>
<gene>
    <name evidence="5" type="ORF">SAMN05216526_0195</name>
</gene>
<keyword evidence="3" id="KW-0732">Signal</keyword>
<evidence type="ECO:0000313" key="5">
    <source>
        <dbReference type="EMBL" id="SIT65744.1"/>
    </source>
</evidence>
<dbReference type="RefSeq" id="WP_084178573.1">
    <property type="nucleotide sequence ID" value="NZ_CP023018.1"/>
</dbReference>
<dbReference type="PANTHER" id="PTHR30469">
    <property type="entry name" value="MULTIDRUG RESISTANCE PROTEIN MDTA"/>
    <property type="match status" value="1"/>
</dbReference>
<sequence length="237" mass="27339">MRWWFSALGMVLWLPIGAQAAALSCLLEPSVDVHVGVASEGFLTDVRVDRSDVVTRGQVLARLNDGVERASVDYQRTRESFAQRRVSRTEDFRERRLMSEQELDEIATELQLARAELRERRERLALREIRSPIDGVVVERLKNTGDLINNDQVFRLMRLDPLFIEVVMPLESYGQFALGQKHSITVHHLEEIHEVELINVDRVIDPGSNTFRLRLKLDNPEQRIPSGLRCEFHLNAF</sequence>
<dbReference type="Pfam" id="PF25973">
    <property type="entry name" value="BSH_CzcB"/>
    <property type="match status" value="1"/>
</dbReference>
<reference evidence="5 6" key="1">
    <citation type="submission" date="2017-01" db="EMBL/GenBank/DDBJ databases">
        <authorList>
            <person name="Mah S.A."/>
            <person name="Swanson W.J."/>
            <person name="Moy G.W."/>
            <person name="Vacquier V.D."/>
        </authorList>
    </citation>
    <scope>NUCLEOTIDE SEQUENCE [LARGE SCALE GENOMIC DNA]</scope>
    <source>
        <strain evidence="5 6">M9</strain>
    </source>
</reference>
<proteinExistence type="inferred from homology"/>
<evidence type="ECO:0000256" key="3">
    <source>
        <dbReference type="SAM" id="SignalP"/>
    </source>
</evidence>
<evidence type="ECO:0000256" key="1">
    <source>
        <dbReference type="ARBA" id="ARBA00009477"/>
    </source>
</evidence>
<evidence type="ECO:0000256" key="2">
    <source>
        <dbReference type="SAM" id="Coils"/>
    </source>
</evidence>
<feature type="domain" description="CzcB-like barrel-sandwich hybrid" evidence="4">
    <location>
        <begin position="33"/>
        <end position="154"/>
    </location>
</feature>
<dbReference type="Proteomes" id="UP000223759">
    <property type="component" value="Unassembled WGS sequence"/>
</dbReference>
<name>A0A1R3VMM6_9GAMM</name>
<dbReference type="OrthoDB" id="9806939at2"/>
<dbReference type="GO" id="GO:1990281">
    <property type="term" value="C:efflux pump complex"/>
    <property type="evidence" value="ECO:0007669"/>
    <property type="project" value="TreeGrafter"/>
</dbReference>
<feature type="chain" id="PRO_5010272693" evidence="3">
    <location>
        <begin position="21"/>
        <end position="237"/>
    </location>
</feature>
<feature type="signal peptide" evidence="3">
    <location>
        <begin position="1"/>
        <end position="20"/>
    </location>
</feature>
<dbReference type="GO" id="GO:0015562">
    <property type="term" value="F:efflux transmembrane transporter activity"/>
    <property type="evidence" value="ECO:0007669"/>
    <property type="project" value="TreeGrafter"/>
</dbReference>
<dbReference type="Gene3D" id="2.40.30.170">
    <property type="match status" value="1"/>
</dbReference>
<keyword evidence="2" id="KW-0175">Coiled coil</keyword>
<dbReference type="InterPro" id="IPR058647">
    <property type="entry name" value="BSH_CzcB-like"/>
</dbReference>